<dbReference type="PANTHER" id="PTHR47637:SF1">
    <property type="entry name" value="CHAPERONE SURA"/>
    <property type="match status" value="1"/>
</dbReference>
<keyword evidence="1 7" id="KW-0732">Signal</keyword>
<dbReference type="Gene3D" id="1.10.4030.10">
    <property type="entry name" value="Porin chaperone SurA, peptide-binding domain"/>
    <property type="match status" value="1"/>
</dbReference>
<reference evidence="9 12" key="1">
    <citation type="submission" date="2018-01" db="EMBL/GenBank/DDBJ databases">
        <authorList>
            <person name="Paulsen S."/>
            <person name="Gram L.K."/>
        </authorList>
    </citation>
    <scope>NUCLEOTIDE SEQUENCE [LARGE SCALE GENOMIC DNA]</scope>
    <source>
        <strain evidence="9 12">S3790</strain>
        <strain evidence="10">S3895</strain>
    </source>
</reference>
<dbReference type="GO" id="GO:0043165">
    <property type="term" value="P:Gram-negative-bacterium-type cell outer membrane assembly"/>
    <property type="evidence" value="ECO:0007669"/>
    <property type="project" value="InterPro"/>
</dbReference>
<evidence type="ECO:0000256" key="6">
    <source>
        <dbReference type="ARBA" id="ARBA00023235"/>
    </source>
</evidence>
<dbReference type="Gene3D" id="3.10.50.40">
    <property type="match status" value="2"/>
</dbReference>
<evidence type="ECO:0000313" key="9">
    <source>
        <dbReference type="EMBL" id="TMO69234.1"/>
    </source>
</evidence>
<gene>
    <name evidence="7" type="primary">surA</name>
    <name evidence="9" type="ORF">CWC19_05810</name>
    <name evidence="10" type="ORF">CWC20_19250</name>
</gene>
<keyword evidence="11" id="KW-1185">Reference proteome</keyword>
<evidence type="ECO:0000256" key="1">
    <source>
        <dbReference type="ARBA" id="ARBA00022729"/>
    </source>
</evidence>
<dbReference type="PROSITE" id="PS50198">
    <property type="entry name" value="PPIC_PPIASE_2"/>
    <property type="match status" value="2"/>
</dbReference>
<keyword evidence="5 7" id="KW-0143">Chaperone</keyword>
<evidence type="ECO:0000313" key="12">
    <source>
        <dbReference type="Proteomes" id="UP000307217"/>
    </source>
</evidence>
<dbReference type="SUPFAM" id="SSF109998">
    <property type="entry name" value="Triger factor/SurA peptide-binding domain-like"/>
    <property type="match status" value="1"/>
</dbReference>
<sequence precursor="true">MNFKKLLLAALLGLSVSQVVHAERVQIDKIVATVNEGVVLQSEVEQIINRVKEQAKQQSTELPSDRTLRVQAIDRLVDQSLVLQLAERMGMEISDSQLDQTIANIAKEQKSTIADLRRSVEASGESYQAYREEIRKEITVSQVRRANVDRRIYISTQEVANLQKILEQQTGNPEEYNIGHILIKIPSKASPQEIQDARERADNVIDFLNDGKEFKRIAIASSSGPKALEGGQLGWMSINEMPSLFAEAVKGKKKDNIVGPVRSGAGFHILKIQDIRGRQVVETTEVRSRHILIKPSIILSEEKARDMLAGFAKDLRTGEADFAELAKEHSEDPGSALKGGEYDWTDPTTYVPAFKNTLLSLEKNEISEPFRSTFGWHIVQLLDKRTADKTDQAKMNRAHGLLFNRKFKEESFKWQREIREQAHIDIFPTD</sequence>
<dbReference type="Proteomes" id="UP000307164">
    <property type="component" value="Unassembled WGS sequence"/>
</dbReference>
<name>A0A5S3VBD7_9GAMM</name>
<keyword evidence="3 7" id="KW-0574">Periplasm</keyword>
<feature type="signal peptide" evidence="7">
    <location>
        <begin position="1"/>
        <end position="22"/>
    </location>
</feature>
<evidence type="ECO:0000256" key="4">
    <source>
        <dbReference type="ARBA" id="ARBA00023110"/>
    </source>
</evidence>
<dbReference type="EC" id="5.2.1.8" evidence="7"/>
<dbReference type="SUPFAM" id="SSF54534">
    <property type="entry name" value="FKBP-like"/>
    <property type="match status" value="2"/>
</dbReference>
<feature type="domain" description="PpiC" evidence="8">
    <location>
        <begin position="173"/>
        <end position="274"/>
    </location>
</feature>
<dbReference type="GO" id="GO:0050821">
    <property type="term" value="P:protein stabilization"/>
    <property type="evidence" value="ECO:0007669"/>
    <property type="project" value="InterPro"/>
</dbReference>
<comment type="subcellular location">
    <subcellularLocation>
        <location evidence="7">Periplasm</location>
    </subcellularLocation>
    <text evidence="7">Is capable of associating with the outer membrane.</text>
</comment>
<dbReference type="PANTHER" id="PTHR47637">
    <property type="entry name" value="CHAPERONE SURA"/>
    <property type="match status" value="1"/>
</dbReference>
<evidence type="ECO:0000256" key="3">
    <source>
        <dbReference type="ARBA" id="ARBA00022764"/>
    </source>
</evidence>
<proteinExistence type="inferred from homology"/>
<comment type="function">
    <text evidence="7">Chaperone involved in the correct folding and assembly of outer membrane proteins. Recognizes specific patterns of aromatic residues and the orientation of their side chains, which are found more frequently in integral outer membrane proteins. May act in both early periplasmic and late outer membrane-associated steps of protein maturation.</text>
</comment>
<protein>
    <recommendedName>
        <fullName evidence="7">Chaperone SurA</fullName>
    </recommendedName>
    <alternativeName>
        <fullName evidence="7">Peptidyl-prolyl cis-trans isomerase SurA</fullName>
        <shortName evidence="7">PPIase SurA</shortName>
        <ecNumber evidence="7">5.2.1.8</ecNumber>
    </alternativeName>
    <alternativeName>
        <fullName evidence="7">Rotamase SurA</fullName>
    </alternativeName>
</protein>
<evidence type="ECO:0000313" key="10">
    <source>
        <dbReference type="EMBL" id="TMO70796.1"/>
    </source>
</evidence>
<dbReference type="Pfam" id="PF09312">
    <property type="entry name" value="SurA_N"/>
    <property type="match status" value="1"/>
</dbReference>
<dbReference type="Pfam" id="PF00639">
    <property type="entry name" value="Rotamase"/>
    <property type="match status" value="2"/>
</dbReference>
<dbReference type="GO" id="GO:0051082">
    <property type="term" value="F:unfolded protein binding"/>
    <property type="evidence" value="ECO:0007669"/>
    <property type="project" value="UniProtKB-UniRule"/>
</dbReference>
<evidence type="ECO:0000256" key="5">
    <source>
        <dbReference type="ARBA" id="ARBA00023186"/>
    </source>
</evidence>
<evidence type="ECO:0000256" key="7">
    <source>
        <dbReference type="HAMAP-Rule" id="MF_01183"/>
    </source>
</evidence>
<dbReference type="AlphaFoldDB" id="A0A5S3VBD7"/>
<comment type="caution">
    <text evidence="9">The sequence shown here is derived from an EMBL/GenBank/DDBJ whole genome shotgun (WGS) entry which is preliminary data.</text>
</comment>
<reference evidence="9" key="3">
    <citation type="submission" date="2019-09" db="EMBL/GenBank/DDBJ databases">
        <title>Co-occurence of chitin degradation, pigmentation and bioactivity in marine Pseudoalteromonas.</title>
        <authorList>
            <person name="Sonnenschein E.C."/>
            <person name="Bech P.K."/>
        </authorList>
    </citation>
    <scope>NUCLEOTIDE SEQUENCE</scope>
    <source>
        <strain evidence="9">S3790</strain>
        <strain evidence="10 11">S3895</strain>
    </source>
</reference>
<dbReference type="InterPro" id="IPR023034">
    <property type="entry name" value="PPIase_SurA"/>
</dbReference>
<dbReference type="InterPro" id="IPR000297">
    <property type="entry name" value="PPIase_PpiC"/>
</dbReference>
<feature type="chain" id="PRO_5024519073" description="Chaperone SurA" evidence="7">
    <location>
        <begin position="23"/>
        <end position="430"/>
    </location>
</feature>
<feature type="domain" description="PpiC" evidence="8">
    <location>
        <begin position="283"/>
        <end position="383"/>
    </location>
</feature>
<dbReference type="EMBL" id="PNBW01000123">
    <property type="protein sequence ID" value="TMO70796.1"/>
    <property type="molecule type" value="Genomic_DNA"/>
</dbReference>
<dbReference type="InterPro" id="IPR015391">
    <property type="entry name" value="SurA_N"/>
</dbReference>
<accession>A0A5S3VBD7</accession>
<dbReference type="Proteomes" id="UP000307217">
    <property type="component" value="Unassembled WGS sequence"/>
</dbReference>
<dbReference type="GO" id="GO:0042277">
    <property type="term" value="F:peptide binding"/>
    <property type="evidence" value="ECO:0007669"/>
    <property type="project" value="InterPro"/>
</dbReference>
<evidence type="ECO:0000313" key="11">
    <source>
        <dbReference type="Proteomes" id="UP000307164"/>
    </source>
</evidence>
<dbReference type="InterPro" id="IPR050280">
    <property type="entry name" value="OMP_Chaperone_SurA"/>
</dbReference>
<dbReference type="EMBL" id="PNBX01000022">
    <property type="protein sequence ID" value="TMO69234.1"/>
    <property type="molecule type" value="Genomic_DNA"/>
</dbReference>
<dbReference type="GO" id="GO:0006457">
    <property type="term" value="P:protein folding"/>
    <property type="evidence" value="ECO:0007669"/>
    <property type="project" value="UniProtKB-UniRule"/>
</dbReference>
<dbReference type="RefSeq" id="WP_138590837.1">
    <property type="nucleotide sequence ID" value="NZ_PNBW01000123.1"/>
</dbReference>
<dbReference type="InterPro" id="IPR046357">
    <property type="entry name" value="PPIase_dom_sf"/>
</dbReference>
<reference evidence="12" key="2">
    <citation type="submission" date="2019-06" db="EMBL/GenBank/DDBJ databases">
        <title>Co-occurence of chitin degradation, pigmentation and bioactivity in marine Pseudoalteromonas.</title>
        <authorList>
            <person name="Sonnenschein E.C."/>
            <person name="Bech P.K."/>
        </authorList>
    </citation>
    <scope>NUCLEOTIDE SEQUENCE [LARGE SCALE GENOMIC DNA]</scope>
    <source>
        <strain evidence="12">S3790</strain>
    </source>
</reference>
<dbReference type="OrthoDB" id="14196at2"/>
<organism evidence="9 12">
    <name type="scientific">Pseudoalteromonas aurantia</name>
    <dbReference type="NCBI Taxonomy" id="43654"/>
    <lineage>
        <taxon>Bacteria</taxon>
        <taxon>Pseudomonadati</taxon>
        <taxon>Pseudomonadota</taxon>
        <taxon>Gammaproteobacteria</taxon>
        <taxon>Alteromonadales</taxon>
        <taxon>Pseudoalteromonadaceae</taxon>
        <taxon>Pseudoalteromonas</taxon>
    </lineage>
</organism>
<dbReference type="GO" id="GO:0003755">
    <property type="term" value="F:peptidyl-prolyl cis-trans isomerase activity"/>
    <property type="evidence" value="ECO:0007669"/>
    <property type="project" value="UniProtKB-UniRule"/>
</dbReference>
<keyword evidence="2 7" id="KW-0677">Repeat</keyword>
<dbReference type="GO" id="GO:0030288">
    <property type="term" value="C:outer membrane-bounded periplasmic space"/>
    <property type="evidence" value="ECO:0007669"/>
    <property type="project" value="InterPro"/>
</dbReference>
<evidence type="ECO:0000259" key="8">
    <source>
        <dbReference type="PROSITE" id="PS50198"/>
    </source>
</evidence>
<evidence type="ECO:0000256" key="2">
    <source>
        <dbReference type="ARBA" id="ARBA00022737"/>
    </source>
</evidence>
<keyword evidence="6 7" id="KW-0413">Isomerase</keyword>
<comment type="domain">
    <text evidence="7">The PPIase activity resides only in the second parvulin domain. The N-terminal region and the C-terminal tail are necessary and sufficient for the chaperone activity of SurA. The PPIase activity is dispensable for SurA to function as a chaperone. The N-terminal region and the C-terminal tail are also required for porin recognition.</text>
</comment>
<keyword evidence="4 7" id="KW-0697">Rotamase</keyword>
<comment type="catalytic activity">
    <reaction evidence="7">
        <text>[protein]-peptidylproline (omega=180) = [protein]-peptidylproline (omega=0)</text>
        <dbReference type="Rhea" id="RHEA:16237"/>
        <dbReference type="Rhea" id="RHEA-COMP:10747"/>
        <dbReference type="Rhea" id="RHEA-COMP:10748"/>
        <dbReference type="ChEBI" id="CHEBI:83833"/>
        <dbReference type="ChEBI" id="CHEBI:83834"/>
        <dbReference type="EC" id="5.2.1.8"/>
    </reaction>
</comment>
<dbReference type="HAMAP" id="MF_01183">
    <property type="entry name" value="Chaperone_SurA"/>
    <property type="match status" value="1"/>
</dbReference>
<dbReference type="NCBIfam" id="NF008038">
    <property type="entry name" value="PRK10770.1"/>
    <property type="match status" value="1"/>
</dbReference>
<dbReference type="InterPro" id="IPR027304">
    <property type="entry name" value="Trigger_fact/SurA_dom_sf"/>
</dbReference>